<evidence type="ECO:0000256" key="4">
    <source>
        <dbReference type="ARBA" id="ARBA00023033"/>
    </source>
</evidence>
<dbReference type="PANTHER" id="PTHR46972:SF1">
    <property type="entry name" value="FAD DEPENDENT OXIDOREDUCTASE DOMAIN-CONTAINING PROTEIN"/>
    <property type="match status" value="1"/>
</dbReference>
<comment type="caution">
    <text evidence="6">The sequence shown here is derived from an EMBL/GenBank/DDBJ whole genome shotgun (WGS) entry which is preliminary data.</text>
</comment>
<keyword evidence="4" id="KW-0503">Monooxygenase</keyword>
<dbReference type="PANTHER" id="PTHR46972">
    <property type="entry name" value="MONOOXYGENASE ASQM-RELATED"/>
    <property type="match status" value="1"/>
</dbReference>
<reference evidence="6" key="1">
    <citation type="journal article" date="2020" name="Stud. Mycol.">
        <title>101 Dothideomycetes genomes: a test case for predicting lifestyles and emergence of pathogens.</title>
        <authorList>
            <person name="Haridas S."/>
            <person name="Albert R."/>
            <person name="Binder M."/>
            <person name="Bloem J."/>
            <person name="Labutti K."/>
            <person name="Salamov A."/>
            <person name="Andreopoulos B."/>
            <person name="Baker S."/>
            <person name="Barry K."/>
            <person name="Bills G."/>
            <person name="Bluhm B."/>
            <person name="Cannon C."/>
            <person name="Castanera R."/>
            <person name="Culley D."/>
            <person name="Daum C."/>
            <person name="Ezra D."/>
            <person name="Gonzalez J."/>
            <person name="Henrissat B."/>
            <person name="Kuo A."/>
            <person name="Liang C."/>
            <person name="Lipzen A."/>
            <person name="Lutzoni F."/>
            <person name="Magnuson J."/>
            <person name="Mondo S."/>
            <person name="Nolan M."/>
            <person name="Ohm R."/>
            <person name="Pangilinan J."/>
            <person name="Park H.-J."/>
            <person name="Ramirez L."/>
            <person name="Alfaro M."/>
            <person name="Sun H."/>
            <person name="Tritt A."/>
            <person name="Yoshinaga Y."/>
            <person name="Zwiers L.-H."/>
            <person name="Turgeon B."/>
            <person name="Goodwin S."/>
            <person name="Spatafora J."/>
            <person name="Crous P."/>
            <person name="Grigoriev I."/>
        </authorList>
    </citation>
    <scope>NUCLEOTIDE SEQUENCE</scope>
    <source>
        <strain evidence="6">CBS 125425</strain>
    </source>
</reference>
<dbReference type="AlphaFoldDB" id="A0A9P4QZC8"/>
<sequence>MYPKIAIIGAGPGGCMLARLLQQNSIPCTIFEGEKSIDYRSQGGTLDLRAKTGLAAIEKAGLWAEFQKHARYDGEALLVCDKKQTTWVRRSPSKQGERNAIHEAPEIDRVQLRRLLIESLPADIVRWGYRLDRVEPDLSLHFENGQTERGFDLIVGADGAFSKVRNFLTSEKPFYSGIGGFMFNIPDAANTSPESYKFVNRGSVFAYSDLKNISGQQLGDESLSVSTWGVKDEDWMSTRDYDIKDLEAVKTALKREYQDWSPDLLRLIDNVHGHFMPKSLYMLPVGLRFDHKRGVTTLGDAAHLMTPFAGVGVNTAFFDAMLLTEQIIEYSRSSQVKDLDEFILEYEAKMWESAKKAQELTYETMKDMMLTPDAPRATIESWICRHMKDSSPRWAYPILAFSIRLGYFFYKLFV</sequence>
<dbReference type="Pfam" id="PF01494">
    <property type="entry name" value="FAD_binding_3"/>
    <property type="match status" value="1"/>
</dbReference>
<proteinExistence type="predicted"/>
<keyword evidence="1" id="KW-0285">Flavoprotein</keyword>
<dbReference type="GO" id="GO:0071949">
    <property type="term" value="F:FAD binding"/>
    <property type="evidence" value="ECO:0007669"/>
    <property type="project" value="InterPro"/>
</dbReference>
<evidence type="ECO:0000313" key="6">
    <source>
        <dbReference type="EMBL" id="KAF2735669.1"/>
    </source>
</evidence>
<dbReference type="InterPro" id="IPR002938">
    <property type="entry name" value="FAD-bd"/>
</dbReference>
<keyword evidence="3" id="KW-0560">Oxidoreductase</keyword>
<dbReference type="GO" id="GO:0004497">
    <property type="term" value="F:monooxygenase activity"/>
    <property type="evidence" value="ECO:0007669"/>
    <property type="project" value="UniProtKB-KW"/>
</dbReference>
<dbReference type="EMBL" id="ML996133">
    <property type="protein sequence ID" value="KAF2735669.1"/>
    <property type="molecule type" value="Genomic_DNA"/>
</dbReference>
<gene>
    <name evidence="6" type="ORF">EJ04DRAFT_511620</name>
</gene>
<feature type="domain" description="FAD-binding" evidence="5">
    <location>
        <begin position="5"/>
        <end position="337"/>
    </location>
</feature>
<organism evidence="6 7">
    <name type="scientific">Polyplosphaeria fusca</name>
    <dbReference type="NCBI Taxonomy" id="682080"/>
    <lineage>
        <taxon>Eukaryota</taxon>
        <taxon>Fungi</taxon>
        <taxon>Dikarya</taxon>
        <taxon>Ascomycota</taxon>
        <taxon>Pezizomycotina</taxon>
        <taxon>Dothideomycetes</taxon>
        <taxon>Pleosporomycetidae</taxon>
        <taxon>Pleosporales</taxon>
        <taxon>Tetraplosphaeriaceae</taxon>
        <taxon>Polyplosphaeria</taxon>
    </lineage>
</organism>
<evidence type="ECO:0000256" key="3">
    <source>
        <dbReference type="ARBA" id="ARBA00023002"/>
    </source>
</evidence>
<keyword evidence="2" id="KW-0274">FAD</keyword>
<dbReference type="Gene3D" id="3.50.50.60">
    <property type="entry name" value="FAD/NAD(P)-binding domain"/>
    <property type="match status" value="1"/>
</dbReference>
<evidence type="ECO:0000256" key="2">
    <source>
        <dbReference type="ARBA" id="ARBA00022827"/>
    </source>
</evidence>
<evidence type="ECO:0000313" key="7">
    <source>
        <dbReference type="Proteomes" id="UP000799444"/>
    </source>
</evidence>
<protein>
    <submittedName>
        <fullName evidence="6">FAD/NAD(P)-binding domain-containing protein</fullName>
    </submittedName>
</protein>
<keyword evidence="7" id="KW-1185">Reference proteome</keyword>
<dbReference type="InterPro" id="IPR036188">
    <property type="entry name" value="FAD/NAD-bd_sf"/>
</dbReference>
<dbReference type="OrthoDB" id="655030at2759"/>
<evidence type="ECO:0000256" key="1">
    <source>
        <dbReference type="ARBA" id="ARBA00022630"/>
    </source>
</evidence>
<dbReference type="SUPFAM" id="SSF51905">
    <property type="entry name" value="FAD/NAD(P)-binding domain"/>
    <property type="match status" value="1"/>
</dbReference>
<accession>A0A9P4QZC8</accession>
<name>A0A9P4QZC8_9PLEO</name>
<dbReference type="PRINTS" id="PR00420">
    <property type="entry name" value="RNGMNOXGNASE"/>
</dbReference>
<evidence type="ECO:0000259" key="5">
    <source>
        <dbReference type="Pfam" id="PF01494"/>
    </source>
</evidence>
<dbReference type="Proteomes" id="UP000799444">
    <property type="component" value="Unassembled WGS sequence"/>
</dbReference>